<evidence type="ECO:0000313" key="3">
    <source>
        <dbReference type="Proteomes" id="UP000287872"/>
    </source>
</evidence>
<proteinExistence type="predicted"/>
<keyword evidence="1" id="KW-0472">Membrane</keyword>
<keyword evidence="1" id="KW-0812">Transmembrane</keyword>
<keyword evidence="1" id="KW-1133">Transmembrane helix</keyword>
<dbReference type="Proteomes" id="UP000287872">
    <property type="component" value="Unassembled WGS sequence"/>
</dbReference>
<organism evidence="2 3">
    <name type="scientific">Clostridium tagluense</name>
    <dbReference type="NCBI Taxonomy" id="360422"/>
    <lineage>
        <taxon>Bacteria</taxon>
        <taxon>Bacillati</taxon>
        <taxon>Bacillota</taxon>
        <taxon>Clostridia</taxon>
        <taxon>Eubacteriales</taxon>
        <taxon>Clostridiaceae</taxon>
        <taxon>Clostridium</taxon>
    </lineage>
</organism>
<evidence type="ECO:0000256" key="1">
    <source>
        <dbReference type="SAM" id="Phobius"/>
    </source>
</evidence>
<feature type="transmembrane region" description="Helical" evidence="1">
    <location>
        <begin position="6"/>
        <end position="29"/>
    </location>
</feature>
<keyword evidence="3" id="KW-1185">Reference proteome</keyword>
<name>A0A401UT95_9CLOT</name>
<gene>
    <name evidence="2" type="ORF">Ctaglu_43570</name>
</gene>
<reference evidence="2 3" key="1">
    <citation type="submission" date="2018-11" db="EMBL/GenBank/DDBJ databases">
        <title>Genome sequencing and assembly of Clostridium tagluense strain A121.</title>
        <authorList>
            <person name="Murakami T."/>
            <person name="Segawa T."/>
            <person name="Shcherbakova V.A."/>
            <person name="Mori H."/>
            <person name="Yoshimura Y."/>
        </authorList>
    </citation>
    <scope>NUCLEOTIDE SEQUENCE [LARGE SCALE GENOMIC DNA]</scope>
    <source>
        <strain evidence="2 3">A121</strain>
    </source>
</reference>
<sequence>MNYNDSISVIYVIFILIGIPTLLFILFIFGIKWAIRRLISEVCTCKTIIIDDKAF</sequence>
<accession>A0A401UT95</accession>
<dbReference type="AlphaFoldDB" id="A0A401UT95"/>
<comment type="caution">
    <text evidence="2">The sequence shown here is derived from an EMBL/GenBank/DDBJ whole genome shotgun (WGS) entry which is preliminary data.</text>
</comment>
<dbReference type="RefSeq" id="WP_185732907.1">
    <property type="nucleotide sequence ID" value="NZ_BHYK01000040.1"/>
</dbReference>
<dbReference type="EMBL" id="BHYK01000040">
    <property type="protein sequence ID" value="GCD12734.1"/>
    <property type="molecule type" value="Genomic_DNA"/>
</dbReference>
<evidence type="ECO:0000313" key="2">
    <source>
        <dbReference type="EMBL" id="GCD12734.1"/>
    </source>
</evidence>
<protein>
    <submittedName>
        <fullName evidence="2">Uncharacterized protein</fullName>
    </submittedName>
</protein>